<feature type="compositionally biased region" description="Low complexity" evidence="6">
    <location>
        <begin position="68"/>
        <end position="118"/>
    </location>
</feature>
<evidence type="ECO:0000256" key="5">
    <source>
        <dbReference type="ARBA" id="ARBA00023136"/>
    </source>
</evidence>
<evidence type="ECO:0000256" key="2">
    <source>
        <dbReference type="ARBA" id="ARBA00022475"/>
    </source>
</evidence>
<organism evidence="9 10">
    <name type="scientific">Microbispora amethystogenes</name>
    <dbReference type="NCBI Taxonomy" id="1427754"/>
    <lineage>
        <taxon>Bacteria</taxon>
        <taxon>Bacillati</taxon>
        <taxon>Actinomycetota</taxon>
        <taxon>Actinomycetes</taxon>
        <taxon>Streptosporangiales</taxon>
        <taxon>Streptosporangiaceae</taxon>
        <taxon>Microbispora</taxon>
    </lineage>
</organism>
<protein>
    <recommendedName>
        <fullName evidence="8">RDD domain-containing protein</fullName>
    </recommendedName>
</protein>
<keyword evidence="3 7" id="KW-0812">Transmembrane</keyword>
<comment type="subcellular location">
    <subcellularLocation>
        <location evidence="1">Cell membrane</location>
        <topology evidence="1">Multi-pass membrane protein</topology>
    </subcellularLocation>
</comment>
<dbReference type="PANTHER" id="PTHR36115:SF4">
    <property type="entry name" value="MEMBRANE PROTEIN"/>
    <property type="match status" value="1"/>
</dbReference>
<evidence type="ECO:0000256" key="1">
    <source>
        <dbReference type="ARBA" id="ARBA00004651"/>
    </source>
</evidence>
<keyword evidence="10" id="KW-1185">Reference proteome</keyword>
<evidence type="ECO:0000256" key="3">
    <source>
        <dbReference type="ARBA" id="ARBA00022692"/>
    </source>
</evidence>
<keyword evidence="2" id="KW-1003">Cell membrane</keyword>
<evidence type="ECO:0000256" key="7">
    <source>
        <dbReference type="SAM" id="Phobius"/>
    </source>
</evidence>
<evidence type="ECO:0000313" key="9">
    <source>
        <dbReference type="EMBL" id="GIH36592.1"/>
    </source>
</evidence>
<dbReference type="EMBL" id="BOOB01000063">
    <property type="protein sequence ID" value="GIH36592.1"/>
    <property type="molecule type" value="Genomic_DNA"/>
</dbReference>
<feature type="region of interest" description="Disordered" evidence="6">
    <location>
        <begin position="1"/>
        <end position="185"/>
    </location>
</feature>
<feature type="compositionally biased region" description="Low complexity" evidence="6">
    <location>
        <begin position="45"/>
        <end position="60"/>
    </location>
</feature>
<evidence type="ECO:0000313" key="10">
    <source>
        <dbReference type="Proteomes" id="UP000651728"/>
    </source>
</evidence>
<feature type="compositionally biased region" description="Low complexity" evidence="6">
    <location>
        <begin position="141"/>
        <end position="166"/>
    </location>
</feature>
<feature type="transmembrane region" description="Helical" evidence="7">
    <location>
        <begin position="284"/>
        <end position="308"/>
    </location>
</feature>
<dbReference type="RefSeq" id="WP_204289187.1">
    <property type="nucleotide sequence ID" value="NZ_BOOB01000063.1"/>
</dbReference>
<accession>A0ABQ4FP70</accession>
<sequence>MSTGQPPYPQDESDGTPPPPSSHGYNTDRPSQEYDPEATVVGYRAQQTGPQQTPGQDPAQGGYGQQQGYGQETGPQGYGQQYGQQAPQQGYGQQQYGQQTGPQASGSQAYGQQGYEQQGYGGQQGQQTGGYGQQSQGGYGQQQYGQQTGPQASGSHAYGQQGYEQQGHGGQQGQPGYGQPGYGQQAYDQQGYGQQQYGQPGYGGAQATPGYGQPAYGQSYAPQGAIPPGAPAPLAEWWQRLVARLIDGVVVGIPYMILNAVIVGLLFTAASIDPTTGVTTLESGAFLATLLVAVLGGVVMAVYEFFMLRSRGQTLGKMAMGIKVVPVGGTLDAAGLPQDAALKRAGVLFAFQFLSWIPVIKYLANLAALLNVLWLLWDKPLQQALHDKVANTVVVKVK</sequence>
<evidence type="ECO:0000256" key="4">
    <source>
        <dbReference type="ARBA" id="ARBA00022989"/>
    </source>
</evidence>
<reference evidence="9 10" key="1">
    <citation type="submission" date="2021-01" db="EMBL/GenBank/DDBJ databases">
        <title>Whole genome shotgun sequence of Microbispora amethystogenes NBRC 101907.</title>
        <authorList>
            <person name="Komaki H."/>
            <person name="Tamura T."/>
        </authorList>
    </citation>
    <scope>NUCLEOTIDE SEQUENCE [LARGE SCALE GENOMIC DNA]</scope>
    <source>
        <strain evidence="9 10">NBRC 101907</strain>
    </source>
</reference>
<evidence type="ECO:0000256" key="6">
    <source>
        <dbReference type="SAM" id="MobiDB-lite"/>
    </source>
</evidence>
<comment type="caution">
    <text evidence="9">The sequence shown here is derived from an EMBL/GenBank/DDBJ whole genome shotgun (WGS) entry which is preliminary data.</text>
</comment>
<feature type="compositionally biased region" description="Gly residues" evidence="6">
    <location>
        <begin position="167"/>
        <end position="181"/>
    </location>
</feature>
<dbReference type="InterPro" id="IPR051791">
    <property type="entry name" value="Pra-immunoreactive"/>
</dbReference>
<feature type="domain" description="RDD" evidence="8">
    <location>
        <begin position="235"/>
        <end position="391"/>
    </location>
</feature>
<dbReference type="PANTHER" id="PTHR36115">
    <property type="entry name" value="PROLINE-RICH ANTIGEN HOMOLOG-RELATED"/>
    <property type="match status" value="1"/>
</dbReference>
<proteinExistence type="predicted"/>
<feature type="compositionally biased region" description="Gly residues" evidence="6">
    <location>
        <begin position="119"/>
        <end position="140"/>
    </location>
</feature>
<evidence type="ECO:0000259" key="8">
    <source>
        <dbReference type="Pfam" id="PF06271"/>
    </source>
</evidence>
<gene>
    <name evidence="9" type="ORF">Mam01_67560</name>
</gene>
<dbReference type="Pfam" id="PF06271">
    <property type="entry name" value="RDD"/>
    <property type="match status" value="1"/>
</dbReference>
<name>A0ABQ4FP70_9ACTN</name>
<dbReference type="Proteomes" id="UP000651728">
    <property type="component" value="Unassembled WGS sequence"/>
</dbReference>
<keyword evidence="5 7" id="KW-0472">Membrane</keyword>
<feature type="transmembrane region" description="Helical" evidence="7">
    <location>
        <begin position="353"/>
        <end position="377"/>
    </location>
</feature>
<keyword evidence="4 7" id="KW-1133">Transmembrane helix</keyword>
<feature type="transmembrane region" description="Helical" evidence="7">
    <location>
        <begin position="249"/>
        <end position="272"/>
    </location>
</feature>
<dbReference type="InterPro" id="IPR010432">
    <property type="entry name" value="RDD"/>
</dbReference>